<dbReference type="EMBL" id="BJYI01000007">
    <property type="protein sequence ID" value="GEN72146.1"/>
    <property type="molecule type" value="Genomic_DNA"/>
</dbReference>
<gene>
    <name evidence="1" type="ORF">CLA01_22180</name>
</gene>
<dbReference type="Proteomes" id="UP000321150">
    <property type="component" value="Unassembled WGS sequence"/>
</dbReference>
<accession>A0A511YAC3</accession>
<dbReference type="AlphaFoldDB" id="A0A511YAC3"/>
<evidence type="ECO:0000313" key="2">
    <source>
        <dbReference type="Proteomes" id="UP000321150"/>
    </source>
</evidence>
<organism evidence="1 2">
    <name type="scientific">Chryseobacterium lathyri</name>
    <dbReference type="NCBI Taxonomy" id="395933"/>
    <lineage>
        <taxon>Bacteria</taxon>
        <taxon>Pseudomonadati</taxon>
        <taxon>Bacteroidota</taxon>
        <taxon>Flavobacteriia</taxon>
        <taxon>Flavobacteriales</taxon>
        <taxon>Weeksellaceae</taxon>
        <taxon>Chryseobacterium group</taxon>
        <taxon>Chryseobacterium</taxon>
    </lineage>
</organism>
<name>A0A511YAC3_9FLAO</name>
<reference evidence="1 2" key="1">
    <citation type="submission" date="2019-07" db="EMBL/GenBank/DDBJ databases">
        <title>Whole genome shotgun sequence of Chryseobacterium lathyri NBRC 105250.</title>
        <authorList>
            <person name="Hosoyama A."/>
            <person name="Uohara A."/>
            <person name="Ohji S."/>
            <person name="Ichikawa N."/>
        </authorList>
    </citation>
    <scope>NUCLEOTIDE SEQUENCE [LARGE SCALE GENOMIC DNA]</scope>
    <source>
        <strain evidence="1 2">NBRC 105250</strain>
    </source>
</reference>
<protein>
    <submittedName>
        <fullName evidence="1">Uncharacterized protein</fullName>
    </submittedName>
</protein>
<comment type="caution">
    <text evidence="1">The sequence shown here is derived from an EMBL/GenBank/DDBJ whole genome shotgun (WGS) entry which is preliminary data.</text>
</comment>
<dbReference type="RefSeq" id="WP_111960834.1">
    <property type="nucleotide sequence ID" value="NZ_BJYI01000007.1"/>
</dbReference>
<proteinExistence type="predicted"/>
<sequence>MNIENMSLIGLKIKGIVSISINKELIILFDNDTSLHFYDCIMYIDSGVVNGVLKSVKEYSGEMGFVTTLKGMNIDWDDYKFCYLNVGDEYPFSQQDKLRIAYKTVQLT</sequence>
<evidence type="ECO:0000313" key="1">
    <source>
        <dbReference type="EMBL" id="GEN72146.1"/>
    </source>
</evidence>